<sequence length="75" mass="8061">MASTLELEGLDELRSALIEERQIIVASVRRLREARRQKGTFVLGDGAEAGARLVAVQGQIDVVDAIIATLTNAQS</sequence>
<protein>
    <recommendedName>
        <fullName evidence="3">HOOK family protein</fullName>
    </recommendedName>
</protein>
<accession>A0AA37TIF9</accession>
<keyword evidence="2" id="KW-1185">Reference proteome</keyword>
<organism evidence="1 2">
    <name type="scientific">Methylobacterium tardum</name>
    <dbReference type="NCBI Taxonomy" id="374432"/>
    <lineage>
        <taxon>Bacteria</taxon>
        <taxon>Pseudomonadati</taxon>
        <taxon>Pseudomonadota</taxon>
        <taxon>Alphaproteobacteria</taxon>
        <taxon>Hyphomicrobiales</taxon>
        <taxon>Methylobacteriaceae</taxon>
        <taxon>Methylobacterium</taxon>
    </lineage>
</organism>
<dbReference type="EMBL" id="BSPL01000023">
    <property type="protein sequence ID" value="GLS72697.1"/>
    <property type="molecule type" value="Genomic_DNA"/>
</dbReference>
<evidence type="ECO:0000313" key="2">
    <source>
        <dbReference type="Proteomes" id="UP001157440"/>
    </source>
</evidence>
<gene>
    <name evidence="1" type="ORF">GCM10007890_47120</name>
</gene>
<proteinExistence type="predicted"/>
<comment type="caution">
    <text evidence="1">The sequence shown here is derived from an EMBL/GenBank/DDBJ whole genome shotgun (WGS) entry which is preliminary data.</text>
</comment>
<name>A0AA37TIF9_9HYPH</name>
<evidence type="ECO:0000313" key="1">
    <source>
        <dbReference type="EMBL" id="GLS72697.1"/>
    </source>
</evidence>
<reference evidence="2" key="1">
    <citation type="journal article" date="2019" name="Int. J. Syst. Evol. Microbiol.">
        <title>The Global Catalogue of Microorganisms (GCM) 10K type strain sequencing project: providing services to taxonomists for standard genome sequencing and annotation.</title>
        <authorList>
            <consortium name="The Broad Institute Genomics Platform"/>
            <consortium name="The Broad Institute Genome Sequencing Center for Infectious Disease"/>
            <person name="Wu L."/>
            <person name="Ma J."/>
        </authorList>
    </citation>
    <scope>NUCLEOTIDE SEQUENCE [LARGE SCALE GENOMIC DNA]</scope>
    <source>
        <strain evidence="2">NBRC 103632</strain>
    </source>
</reference>
<dbReference type="Proteomes" id="UP001157440">
    <property type="component" value="Unassembled WGS sequence"/>
</dbReference>
<dbReference type="AlphaFoldDB" id="A0AA37TIF9"/>
<dbReference type="RefSeq" id="WP_238194971.1">
    <property type="nucleotide sequence ID" value="NZ_BPQZ01000003.1"/>
</dbReference>
<evidence type="ECO:0008006" key="3">
    <source>
        <dbReference type="Google" id="ProtNLM"/>
    </source>
</evidence>